<reference evidence="2" key="2">
    <citation type="submission" date="2023-07" db="EMBL/GenBank/DDBJ databases">
        <title>Genome-based characterization of strain KMM 296 and proposal for reclassification of Cobetia litoralis and Cobetia pacifica, and emended description of the species Cobetia amphilecti and Cobetia marina.</title>
        <authorList>
            <person name="Balabanova L."/>
            <person name="Nedashkovskaya O."/>
        </authorList>
    </citation>
    <scope>NUCLEOTIDE SEQUENCE [LARGE SCALE GENOMIC DNA]</scope>
    <source>
        <strain evidence="2">NRIC 0815</strain>
    </source>
</reference>
<feature type="non-terminal residue" evidence="1">
    <location>
        <position position="1"/>
    </location>
</feature>
<dbReference type="EMBL" id="JASCSA010000102">
    <property type="protein sequence ID" value="MDI5886230.1"/>
    <property type="molecule type" value="Genomic_DNA"/>
</dbReference>
<gene>
    <name evidence="1" type="ORF">QLT01_17990</name>
</gene>
<protein>
    <submittedName>
        <fullName evidence="1">Uncharacterized protein</fullName>
    </submittedName>
</protein>
<dbReference type="RefSeq" id="WP_284727740.1">
    <property type="nucleotide sequence ID" value="NZ_JASCSA010000102.1"/>
</dbReference>
<organism evidence="1 2">
    <name type="scientific">Cobetia amphilecti</name>
    <dbReference type="NCBI Taxonomy" id="1055104"/>
    <lineage>
        <taxon>Bacteria</taxon>
        <taxon>Pseudomonadati</taxon>
        <taxon>Pseudomonadota</taxon>
        <taxon>Gammaproteobacteria</taxon>
        <taxon>Oceanospirillales</taxon>
        <taxon>Halomonadaceae</taxon>
        <taxon>Cobetia</taxon>
    </lineage>
</organism>
<feature type="non-terminal residue" evidence="1">
    <location>
        <position position="73"/>
    </location>
</feature>
<accession>A0ABT6UV40</accession>
<evidence type="ECO:0000313" key="1">
    <source>
        <dbReference type="EMBL" id="MDI5886230.1"/>
    </source>
</evidence>
<keyword evidence="2" id="KW-1185">Reference proteome</keyword>
<evidence type="ECO:0000313" key="2">
    <source>
        <dbReference type="Proteomes" id="UP001229025"/>
    </source>
</evidence>
<dbReference type="Proteomes" id="UP001229025">
    <property type="component" value="Unassembled WGS sequence"/>
</dbReference>
<proteinExistence type="predicted"/>
<reference evidence="1 2" key="1">
    <citation type="submission" date="2023-04" db="EMBL/GenBank/DDBJ databases">
        <authorList>
            <person name="Otstavnykh N."/>
            <person name="Seitkalieva A."/>
            <person name="Bystritskaya E."/>
        </authorList>
    </citation>
    <scope>NUCLEOTIDE SEQUENCE [LARGE SCALE GENOMIC DNA]</scope>
    <source>
        <strain evidence="1 2">NRIC 0815</strain>
    </source>
</reference>
<name>A0ABT6UV40_9GAMM</name>
<sequence>ALMTEQGDAAGEVQYVRISEIDHEIRTFEYENGSNVQTFERRVLTLGLSTALRQRVYGVQPKPGTLDPDTVIR</sequence>
<comment type="caution">
    <text evidence="1">The sequence shown here is derived from an EMBL/GenBank/DDBJ whole genome shotgun (WGS) entry which is preliminary data.</text>
</comment>